<dbReference type="Gene3D" id="3.30.565.10">
    <property type="entry name" value="Histidine kinase-like ATPase, C-terminal domain"/>
    <property type="match status" value="1"/>
</dbReference>
<dbReference type="PANTHER" id="PTHR35526:SF3">
    <property type="entry name" value="ANTI-SIGMA-F FACTOR RSBW"/>
    <property type="match status" value="1"/>
</dbReference>
<evidence type="ECO:0000313" key="3">
    <source>
        <dbReference type="EMBL" id="MBB5782290.1"/>
    </source>
</evidence>
<dbReference type="EMBL" id="JACHMB010000001">
    <property type="protein sequence ID" value="MBB5782290.1"/>
    <property type="molecule type" value="Genomic_DNA"/>
</dbReference>
<proteinExistence type="predicted"/>
<dbReference type="InterPro" id="IPR036890">
    <property type="entry name" value="HATPase_C_sf"/>
</dbReference>
<keyword evidence="1" id="KW-0418">Kinase</keyword>
<organism evidence="3 4">
    <name type="scientific">Nonomuraea jabiensis</name>
    <dbReference type="NCBI Taxonomy" id="882448"/>
    <lineage>
        <taxon>Bacteria</taxon>
        <taxon>Bacillati</taxon>
        <taxon>Actinomycetota</taxon>
        <taxon>Actinomycetes</taxon>
        <taxon>Streptosporangiales</taxon>
        <taxon>Streptosporangiaceae</taxon>
        <taxon>Nonomuraea</taxon>
    </lineage>
</organism>
<dbReference type="GO" id="GO:0004674">
    <property type="term" value="F:protein serine/threonine kinase activity"/>
    <property type="evidence" value="ECO:0007669"/>
    <property type="project" value="UniProtKB-KW"/>
</dbReference>
<dbReference type="Pfam" id="PF13581">
    <property type="entry name" value="HATPase_c_2"/>
    <property type="match status" value="1"/>
</dbReference>
<dbReference type="CDD" id="cd16936">
    <property type="entry name" value="HATPase_RsbW-like"/>
    <property type="match status" value="1"/>
</dbReference>
<keyword evidence="4" id="KW-1185">Reference proteome</keyword>
<sequence length="130" mass="14046">MSTALASWTFTSQARSVRRARQAARAQLAEWGLQQACEYAELLISELVTNAVRHARGLVRMSLSAADGLLRCEVEDSSPVPPSPRAASCDDEGSRGLLLVEVLSSGWGSVPTGRGKLVWFEVPVRMPAHV</sequence>
<dbReference type="SUPFAM" id="SSF55874">
    <property type="entry name" value="ATPase domain of HSP90 chaperone/DNA topoisomerase II/histidine kinase"/>
    <property type="match status" value="1"/>
</dbReference>
<dbReference type="RefSeq" id="WP_185075417.1">
    <property type="nucleotide sequence ID" value="NZ_JACHMB010000001.1"/>
</dbReference>
<dbReference type="InterPro" id="IPR003594">
    <property type="entry name" value="HATPase_dom"/>
</dbReference>
<protein>
    <submittedName>
        <fullName evidence="3">Anti-sigma regulatory factor (Ser/Thr protein kinase)</fullName>
    </submittedName>
</protein>
<evidence type="ECO:0000256" key="1">
    <source>
        <dbReference type="ARBA" id="ARBA00022527"/>
    </source>
</evidence>
<dbReference type="PANTHER" id="PTHR35526">
    <property type="entry name" value="ANTI-SIGMA-F FACTOR RSBW-RELATED"/>
    <property type="match status" value="1"/>
</dbReference>
<name>A0A7W9LFV9_9ACTN</name>
<reference evidence="3 4" key="1">
    <citation type="submission" date="2020-08" db="EMBL/GenBank/DDBJ databases">
        <title>Sequencing the genomes of 1000 actinobacteria strains.</title>
        <authorList>
            <person name="Klenk H.-P."/>
        </authorList>
    </citation>
    <scope>NUCLEOTIDE SEQUENCE [LARGE SCALE GENOMIC DNA]</scope>
    <source>
        <strain evidence="3 4">DSM 45507</strain>
    </source>
</reference>
<gene>
    <name evidence="3" type="ORF">HD596_009046</name>
</gene>
<keyword evidence="1" id="KW-0723">Serine/threonine-protein kinase</keyword>
<dbReference type="FunFam" id="3.30.565.10:FF:000028">
    <property type="entry name" value="PAS sensor protein"/>
    <property type="match status" value="1"/>
</dbReference>
<dbReference type="AlphaFoldDB" id="A0A7W9LFV9"/>
<accession>A0A7W9LFV9</accession>
<dbReference type="Proteomes" id="UP000579153">
    <property type="component" value="Unassembled WGS sequence"/>
</dbReference>
<evidence type="ECO:0000259" key="2">
    <source>
        <dbReference type="Pfam" id="PF13581"/>
    </source>
</evidence>
<comment type="caution">
    <text evidence="3">The sequence shown here is derived from an EMBL/GenBank/DDBJ whole genome shotgun (WGS) entry which is preliminary data.</text>
</comment>
<evidence type="ECO:0000313" key="4">
    <source>
        <dbReference type="Proteomes" id="UP000579153"/>
    </source>
</evidence>
<feature type="domain" description="Histidine kinase/HSP90-like ATPase" evidence="2">
    <location>
        <begin position="10"/>
        <end position="105"/>
    </location>
</feature>
<dbReference type="InterPro" id="IPR050267">
    <property type="entry name" value="Anti-sigma-factor_SerPK"/>
</dbReference>
<keyword evidence="1" id="KW-0808">Transferase</keyword>